<feature type="domain" description="Helicase C-terminal" evidence="9">
    <location>
        <begin position="250"/>
        <end position="421"/>
    </location>
</feature>
<reference evidence="11" key="2">
    <citation type="submission" date="2015-01" db="EMBL/GenBank/DDBJ databases">
        <title>Evolutionary Origins and Diversification of the Mycorrhizal Mutualists.</title>
        <authorList>
            <consortium name="DOE Joint Genome Institute"/>
            <consortium name="Mycorrhizal Genomics Consortium"/>
            <person name="Kohler A."/>
            <person name="Kuo A."/>
            <person name="Nagy L.G."/>
            <person name="Floudas D."/>
            <person name="Copeland A."/>
            <person name="Barry K.W."/>
            <person name="Cichocki N."/>
            <person name="Veneault-Fourrey C."/>
            <person name="LaButti K."/>
            <person name="Lindquist E.A."/>
            <person name="Lipzen A."/>
            <person name="Lundell T."/>
            <person name="Morin E."/>
            <person name="Murat C."/>
            <person name="Riley R."/>
            <person name="Ohm R."/>
            <person name="Sun H."/>
            <person name="Tunlid A."/>
            <person name="Henrissat B."/>
            <person name="Grigoriev I.V."/>
            <person name="Hibbett D.S."/>
            <person name="Martin F."/>
        </authorList>
    </citation>
    <scope>NUCLEOTIDE SEQUENCE [LARGE SCALE GENOMIC DNA]</scope>
    <source>
        <strain evidence="11">F 1598</strain>
    </source>
</reference>
<dbReference type="Gene3D" id="3.40.50.300">
    <property type="entry name" value="P-loop containing nucleotide triphosphate hydrolases"/>
    <property type="match status" value="2"/>
</dbReference>
<comment type="catalytic activity">
    <reaction evidence="6">
        <text>Couples ATP hydrolysis with the unwinding of duplex DNA by translocating in the 3'-5' direction.</text>
        <dbReference type="EC" id="5.6.2.4"/>
    </reaction>
</comment>
<evidence type="ECO:0000256" key="6">
    <source>
        <dbReference type="ARBA" id="ARBA00034617"/>
    </source>
</evidence>
<dbReference type="EC" id="5.6.2.4" evidence="7"/>
<dbReference type="AlphaFoldDB" id="A0A0C3GDL4"/>
<evidence type="ECO:0000256" key="2">
    <source>
        <dbReference type="ARBA" id="ARBA00022741"/>
    </source>
</evidence>
<keyword evidence="11" id="KW-1185">Reference proteome</keyword>
<reference evidence="10 11" key="1">
    <citation type="submission" date="2014-04" db="EMBL/GenBank/DDBJ databases">
        <authorList>
            <consortium name="DOE Joint Genome Institute"/>
            <person name="Kuo A."/>
            <person name="Tarkka M."/>
            <person name="Buscot F."/>
            <person name="Kohler A."/>
            <person name="Nagy L.G."/>
            <person name="Floudas D."/>
            <person name="Copeland A."/>
            <person name="Barry K.W."/>
            <person name="Cichocki N."/>
            <person name="Veneault-Fourrey C."/>
            <person name="LaButti K."/>
            <person name="Lindquist E.A."/>
            <person name="Lipzen A."/>
            <person name="Lundell T."/>
            <person name="Morin E."/>
            <person name="Murat C."/>
            <person name="Sun H."/>
            <person name="Tunlid A."/>
            <person name="Henrissat B."/>
            <person name="Grigoriev I.V."/>
            <person name="Hibbett D.S."/>
            <person name="Martin F."/>
            <person name="Nordberg H.P."/>
            <person name="Cantor M.N."/>
            <person name="Hua S.X."/>
        </authorList>
    </citation>
    <scope>NUCLEOTIDE SEQUENCE [LARGE SCALE GENOMIC DNA]</scope>
    <source>
        <strain evidence="10 11">F 1598</strain>
    </source>
</reference>
<dbReference type="Pfam" id="PF00271">
    <property type="entry name" value="Helicase_C"/>
    <property type="match status" value="1"/>
</dbReference>
<evidence type="ECO:0000259" key="9">
    <source>
        <dbReference type="PROSITE" id="PS51194"/>
    </source>
</evidence>
<dbReference type="SMART" id="SM00487">
    <property type="entry name" value="DEXDc"/>
    <property type="match status" value="1"/>
</dbReference>
<keyword evidence="5" id="KW-0413">Isomerase</keyword>
<proteinExistence type="inferred from homology"/>
<sequence>MVATSRVRIYKAEEIDLDDLTAKAQAILQKKPFVWQLEIAEAILRGEDVIVDVGTGSGKTLCFTLPLLKDETDMVLVVSPLTALMVDQAKEAQVATVAICAETMALAGADNLYKEILSGKFCQIVVSPEIATSAAFRTAVLSKKEFSGVLHAVCIDEAHCISLWGGSFRPDYANLGVLRGCFPKHVPFVVASATLPDHILDDVRRKLRLSESAKLVRVTNARPNVALSVRPMRFDNYSMADLRFLIPSGASKADDIPITLVYCNKWIACEDAVDRLHAWAATEGIPTDCIAFYHAKIGEKQKRELEEKLRKGEIRILVCTDAVGMGCDMRNIARVVLWGLPPSFCALVQRAGRAGRDFGTLREAILIVPPSVIKNGTKAAEIELAVQEAADAQAENRGDEAEEGLEQNGIEVTQGNEQVLVNDGGVQVEQDSEPEDDPHEKLKHRKKFTKSDTNTLEARYLTLFACAARCLQVIWDEFFGNDKKLQLKYLTTTTY</sequence>
<evidence type="ECO:0000256" key="3">
    <source>
        <dbReference type="ARBA" id="ARBA00022840"/>
    </source>
</evidence>
<dbReference type="OrthoDB" id="10261556at2759"/>
<evidence type="ECO:0000256" key="5">
    <source>
        <dbReference type="ARBA" id="ARBA00023235"/>
    </source>
</evidence>
<evidence type="ECO:0000256" key="4">
    <source>
        <dbReference type="ARBA" id="ARBA00023125"/>
    </source>
</evidence>
<organism evidence="10 11">
    <name type="scientific">Piloderma croceum (strain F 1598)</name>
    <dbReference type="NCBI Taxonomy" id="765440"/>
    <lineage>
        <taxon>Eukaryota</taxon>
        <taxon>Fungi</taxon>
        <taxon>Dikarya</taxon>
        <taxon>Basidiomycota</taxon>
        <taxon>Agaricomycotina</taxon>
        <taxon>Agaricomycetes</taxon>
        <taxon>Agaricomycetidae</taxon>
        <taxon>Atheliales</taxon>
        <taxon>Atheliaceae</taxon>
        <taxon>Piloderma</taxon>
    </lineage>
</organism>
<dbReference type="GO" id="GO:0005694">
    <property type="term" value="C:chromosome"/>
    <property type="evidence" value="ECO:0007669"/>
    <property type="project" value="TreeGrafter"/>
</dbReference>
<dbReference type="GO" id="GO:0005737">
    <property type="term" value="C:cytoplasm"/>
    <property type="evidence" value="ECO:0007669"/>
    <property type="project" value="TreeGrafter"/>
</dbReference>
<dbReference type="PROSITE" id="PS51192">
    <property type="entry name" value="HELICASE_ATP_BIND_1"/>
    <property type="match status" value="1"/>
</dbReference>
<dbReference type="InterPro" id="IPR027417">
    <property type="entry name" value="P-loop_NTPase"/>
</dbReference>
<dbReference type="HOGENOM" id="CLU_001103_19_6_1"/>
<dbReference type="InterPro" id="IPR014001">
    <property type="entry name" value="Helicase_ATP-bd"/>
</dbReference>
<dbReference type="GO" id="GO:0000724">
    <property type="term" value="P:double-strand break repair via homologous recombination"/>
    <property type="evidence" value="ECO:0007669"/>
    <property type="project" value="TreeGrafter"/>
</dbReference>
<dbReference type="SMART" id="SM00490">
    <property type="entry name" value="HELICc"/>
    <property type="match status" value="1"/>
</dbReference>
<dbReference type="Pfam" id="PF00270">
    <property type="entry name" value="DEAD"/>
    <property type="match status" value="1"/>
</dbReference>
<keyword evidence="3" id="KW-0067">ATP-binding</keyword>
<dbReference type="GO" id="GO:0003677">
    <property type="term" value="F:DNA binding"/>
    <property type="evidence" value="ECO:0007669"/>
    <property type="project" value="UniProtKB-KW"/>
</dbReference>
<protein>
    <recommendedName>
        <fullName evidence="7">DNA 3'-5' helicase</fullName>
        <ecNumber evidence="7">5.6.2.4</ecNumber>
    </recommendedName>
</protein>
<evidence type="ECO:0000256" key="7">
    <source>
        <dbReference type="ARBA" id="ARBA00034808"/>
    </source>
</evidence>
<gene>
    <name evidence="10" type="ORF">PILCRDRAFT_60276</name>
</gene>
<name>A0A0C3GDL4_PILCF</name>
<dbReference type="GO" id="GO:0005524">
    <property type="term" value="F:ATP binding"/>
    <property type="evidence" value="ECO:0007669"/>
    <property type="project" value="UniProtKB-KW"/>
</dbReference>
<dbReference type="PANTHER" id="PTHR13710:SF105">
    <property type="entry name" value="ATP-DEPENDENT DNA HELICASE Q1"/>
    <property type="match status" value="1"/>
</dbReference>
<dbReference type="GO" id="GO:0043138">
    <property type="term" value="F:3'-5' DNA helicase activity"/>
    <property type="evidence" value="ECO:0007669"/>
    <property type="project" value="UniProtKB-EC"/>
</dbReference>
<dbReference type="EMBL" id="KN832974">
    <property type="protein sequence ID" value="KIM89794.1"/>
    <property type="molecule type" value="Genomic_DNA"/>
</dbReference>
<feature type="domain" description="Helicase ATP-binding" evidence="8">
    <location>
        <begin position="40"/>
        <end position="213"/>
    </location>
</feature>
<dbReference type="PROSITE" id="PS51194">
    <property type="entry name" value="HELICASE_CTER"/>
    <property type="match status" value="1"/>
</dbReference>
<dbReference type="GO" id="GO:0009378">
    <property type="term" value="F:four-way junction helicase activity"/>
    <property type="evidence" value="ECO:0007669"/>
    <property type="project" value="TreeGrafter"/>
</dbReference>
<dbReference type="Proteomes" id="UP000054166">
    <property type="component" value="Unassembled WGS sequence"/>
</dbReference>
<keyword evidence="2" id="KW-0547">Nucleotide-binding</keyword>
<dbReference type="InParanoid" id="A0A0C3GDL4"/>
<keyword evidence="4" id="KW-0238">DNA-binding</keyword>
<dbReference type="SUPFAM" id="SSF52540">
    <property type="entry name" value="P-loop containing nucleoside triphosphate hydrolases"/>
    <property type="match status" value="1"/>
</dbReference>
<accession>A0A0C3GDL4</accession>
<evidence type="ECO:0000313" key="10">
    <source>
        <dbReference type="EMBL" id="KIM89794.1"/>
    </source>
</evidence>
<dbReference type="InterPro" id="IPR001650">
    <property type="entry name" value="Helicase_C-like"/>
</dbReference>
<dbReference type="STRING" id="765440.A0A0C3GDL4"/>
<evidence type="ECO:0000313" key="11">
    <source>
        <dbReference type="Proteomes" id="UP000054166"/>
    </source>
</evidence>
<evidence type="ECO:0000259" key="8">
    <source>
        <dbReference type="PROSITE" id="PS51192"/>
    </source>
</evidence>
<comment type="similarity">
    <text evidence="1">Belongs to the helicase family. RecQ subfamily.</text>
</comment>
<evidence type="ECO:0000256" key="1">
    <source>
        <dbReference type="ARBA" id="ARBA00005446"/>
    </source>
</evidence>
<dbReference type="InterPro" id="IPR011545">
    <property type="entry name" value="DEAD/DEAH_box_helicase_dom"/>
</dbReference>
<dbReference type="PANTHER" id="PTHR13710">
    <property type="entry name" value="DNA HELICASE RECQ FAMILY MEMBER"/>
    <property type="match status" value="1"/>
</dbReference>